<dbReference type="GO" id="GO:0005506">
    <property type="term" value="F:iron ion binding"/>
    <property type="evidence" value="ECO:0007669"/>
    <property type="project" value="InterPro"/>
</dbReference>
<dbReference type="PANTHER" id="PTHR43865:SF1">
    <property type="entry name" value="RUBRERYTHRIN-RELATED"/>
    <property type="match status" value="1"/>
</dbReference>
<evidence type="ECO:0000256" key="1">
    <source>
        <dbReference type="ARBA" id="ARBA00001965"/>
    </source>
</evidence>
<dbReference type="RefSeq" id="WP_109968620.1">
    <property type="nucleotide sequence ID" value="NZ_CP176093.1"/>
</dbReference>
<dbReference type="Pfam" id="PF21349">
    <property type="entry name" value="RUBY_RBDX"/>
    <property type="match status" value="1"/>
</dbReference>
<dbReference type="GeneID" id="97548001"/>
<dbReference type="OrthoDB" id="45654at2157"/>
<dbReference type="InterPro" id="IPR009040">
    <property type="entry name" value="Ferritin-like_diiron"/>
</dbReference>
<keyword evidence="4" id="KW-0249">Electron transport</keyword>
<accession>A0A2V2N968</accession>
<keyword evidence="9" id="KW-1185">Reference proteome</keyword>
<dbReference type="InterPro" id="IPR003251">
    <property type="entry name" value="Rr_diiron-bd_dom"/>
</dbReference>
<name>A0A2V2N968_9EURY</name>
<gene>
    <name evidence="8" type="ORF">DK846_09075</name>
</gene>
<dbReference type="InterPro" id="IPR024934">
    <property type="entry name" value="Rubredoxin-like_dom"/>
</dbReference>
<feature type="domain" description="Ferritin-like diiron" evidence="7">
    <location>
        <begin position="2"/>
        <end position="145"/>
    </location>
</feature>
<evidence type="ECO:0000259" key="6">
    <source>
        <dbReference type="PROSITE" id="PS50903"/>
    </source>
</evidence>
<dbReference type="Pfam" id="PF02915">
    <property type="entry name" value="Rubrerythrin"/>
    <property type="match status" value="1"/>
</dbReference>
<sequence length="190" mass="21358">MDLKGSLTEKNLLAAFAGESQARSRYTFFASVAKKEGYEQISAFFMETAENEKEHAKLFFKALPGGEAEITASYPSGKIGTTAENLKAAADGEKMEWGTLYPGAADTADKEGFPQIAEIFRQIAKVEAEHEKRYRKLLEDVEKSTVFSRESEVKWKCRNCGYVHSNKNAPQICPVCSHPISYFELWCENY</sequence>
<evidence type="ECO:0000256" key="3">
    <source>
        <dbReference type="ARBA" id="ARBA00022723"/>
    </source>
</evidence>
<dbReference type="NCBIfam" id="NF045767">
    <property type="entry name" value="RuberyRbr"/>
    <property type="match status" value="1"/>
</dbReference>
<dbReference type="PROSITE" id="PS50903">
    <property type="entry name" value="RUBREDOXIN_LIKE"/>
    <property type="match status" value="1"/>
</dbReference>
<dbReference type="GO" id="GO:0016491">
    <property type="term" value="F:oxidoreductase activity"/>
    <property type="evidence" value="ECO:0007669"/>
    <property type="project" value="InterPro"/>
</dbReference>
<evidence type="ECO:0000313" key="9">
    <source>
        <dbReference type="Proteomes" id="UP000245657"/>
    </source>
</evidence>
<dbReference type="InterPro" id="IPR009078">
    <property type="entry name" value="Ferritin-like_SF"/>
</dbReference>
<comment type="cofactor">
    <cofactor evidence="1">
        <name>Fe(3+)</name>
        <dbReference type="ChEBI" id="CHEBI:29034"/>
    </cofactor>
</comment>
<dbReference type="Gene3D" id="2.20.28.10">
    <property type="match status" value="1"/>
</dbReference>
<dbReference type="AlphaFoldDB" id="A0A2V2N968"/>
<proteinExistence type="predicted"/>
<organism evidence="8 9">
    <name type="scientific">Methanospirillum lacunae</name>
    <dbReference type="NCBI Taxonomy" id="668570"/>
    <lineage>
        <taxon>Archaea</taxon>
        <taxon>Methanobacteriati</taxon>
        <taxon>Methanobacteriota</taxon>
        <taxon>Stenosarchaea group</taxon>
        <taxon>Methanomicrobia</taxon>
        <taxon>Methanomicrobiales</taxon>
        <taxon>Methanospirillaceae</taxon>
        <taxon>Methanospirillum</taxon>
    </lineage>
</organism>
<dbReference type="PANTHER" id="PTHR43865">
    <property type="entry name" value="RUBRERYTHRIN-RELATED"/>
    <property type="match status" value="1"/>
</dbReference>
<dbReference type="FunFam" id="2.20.28.10:FF:000018">
    <property type="entry name" value="Rubrerythrin"/>
    <property type="match status" value="1"/>
</dbReference>
<dbReference type="SUPFAM" id="SSF57802">
    <property type="entry name" value="Rubredoxin-like"/>
    <property type="match status" value="1"/>
</dbReference>
<feature type="domain" description="Rubredoxin-like" evidence="6">
    <location>
        <begin position="152"/>
        <end position="186"/>
    </location>
</feature>
<evidence type="ECO:0000256" key="5">
    <source>
        <dbReference type="ARBA" id="ARBA00023004"/>
    </source>
</evidence>
<comment type="caution">
    <text evidence="8">The sequence shown here is derived from an EMBL/GenBank/DDBJ whole genome shotgun (WGS) entry which is preliminary data.</text>
</comment>
<keyword evidence="2" id="KW-0813">Transport</keyword>
<dbReference type="EMBL" id="QGMY01000007">
    <property type="protein sequence ID" value="PWR72131.1"/>
    <property type="molecule type" value="Genomic_DNA"/>
</dbReference>
<keyword evidence="5" id="KW-0408">Iron</keyword>
<keyword evidence="3" id="KW-0479">Metal-binding</keyword>
<dbReference type="InterPro" id="IPR012347">
    <property type="entry name" value="Ferritin-like"/>
</dbReference>
<dbReference type="PROSITE" id="PS50905">
    <property type="entry name" value="FERRITIN_LIKE"/>
    <property type="match status" value="1"/>
</dbReference>
<dbReference type="InterPro" id="IPR048574">
    <property type="entry name" value="RUBY_RBDX"/>
</dbReference>
<dbReference type="Gene3D" id="1.20.1260.10">
    <property type="match status" value="1"/>
</dbReference>
<dbReference type="InterPro" id="IPR052364">
    <property type="entry name" value="Rubrerythrin"/>
</dbReference>
<evidence type="ECO:0000256" key="4">
    <source>
        <dbReference type="ARBA" id="ARBA00022982"/>
    </source>
</evidence>
<dbReference type="Proteomes" id="UP000245657">
    <property type="component" value="Unassembled WGS sequence"/>
</dbReference>
<dbReference type="SUPFAM" id="SSF47240">
    <property type="entry name" value="Ferritin-like"/>
    <property type="match status" value="1"/>
</dbReference>
<reference evidence="8 9" key="1">
    <citation type="submission" date="2018-05" db="EMBL/GenBank/DDBJ databases">
        <title>Draft genome of Methanospirillum lacunae Ki8-1.</title>
        <authorList>
            <person name="Dueholm M.S."/>
            <person name="Nielsen P.H."/>
            <person name="Bakmann L.F."/>
            <person name="Otzen D.E."/>
        </authorList>
    </citation>
    <scope>NUCLEOTIDE SEQUENCE [LARGE SCALE GENOMIC DNA]</scope>
    <source>
        <strain evidence="8 9">Ki8-1</strain>
    </source>
</reference>
<protein>
    <submittedName>
        <fullName evidence="8">Rubrerythrin family protein</fullName>
    </submittedName>
</protein>
<evidence type="ECO:0000256" key="2">
    <source>
        <dbReference type="ARBA" id="ARBA00022448"/>
    </source>
</evidence>
<dbReference type="CDD" id="cd01041">
    <property type="entry name" value="Rubrerythrin"/>
    <property type="match status" value="1"/>
</dbReference>
<evidence type="ECO:0000313" key="8">
    <source>
        <dbReference type="EMBL" id="PWR72131.1"/>
    </source>
</evidence>
<evidence type="ECO:0000259" key="7">
    <source>
        <dbReference type="PROSITE" id="PS50905"/>
    </source>
</evidence>